<comment type="caution">
    <text evidence="2">The sequence shown here is derived from an EMBL/GenBank/DDBJ whole genome shotgun (WGS) entry which is preliminary data.</text>
</comment>
<name>A0AAD9BN50_DISEL</name>
<dbReference type="Proteomes" id="UP001228049">
    <property type="component" value="Unassembled WGS sequence"/>
</dbReference>
<sequence>MLPIGSEKLYSFSAASLTASARPQCVLISIEVLGSSLLCLKACASRIQSLSESSAGDSAGFTQNRPSVFSGRPDGSCIMEELDVPQMRREVESLQYQLAINREKSSITVTE</sequence>
<accession>A0AAD9BN50</accession>
<gene>
    <name evidence="2" type="ORF">KUDE01_030782</name>
</gene>
<feature type="compositionally biased region" description="Polar residues" evidence="1">
    <location>
        <begin position="52"/>
        <end position="67"/>
    </location>
</feature>
<dbReference type="EMBL" id="JASDAP010000020">
    <property type="protein sequence ID" value="KAK1887070.1"/>
    <property type="molecule type" value="Genomic_DNA"/>
</dbReference>
<proteinExistence type="predicted"/>
<evidence type="ECO:0000313" key="3">
    <source>
        <dbReference type="Proteomes" id="UP001228049"/>
    </source>
</evidence>
<protein>
    <submittedName>
        <fullName evidence="2">Guanine nucleotide-binding protein G(I)/G(S)/G(O) subunit gamma-13</fullName>
    </submittedName>
</protein>
<organism evidence="2 3">
    <name type="scientific">Dissostichus eleginoides</name>
    <name type="common">Patagonian toothfish</name>
    <name type="synonym">Dissostichus amissus</name>
    <dbReference type="NCBI Taxonomy" id="100907"/>
    <lineage>
        <taxon>Eukaryota</taxon>
        <taxon>Metazoa</taxon>
        <taxon>Chordata</taxon>
        <taxon>Craniata</taxon>
        <taxon>Vertebrata</taxon>
        <taxon>Euteleostomi</taxon>
        <taxon>Actinopterygii</taxon>
        <taxon>Neopterygii</taxon>
        <taxon>Teleostei</taxon>
        <taxon>Neoteleostei</taxon>
        <taxon>Acanthomorphata</taxon>
        <taxon>Eupercaria</taxon>
        <taxon>Perciformes</taxon>
        <taxon>Notothenioidei</taxon>
        <taxon>Nototheniidae</taxon>
        <taxon>Dissostichus</taxon>
    </lineage>
</organism>
<feature type="region of interest" description="Disordered" evidence="1">
    <location>
        <begin position="52"/>
        <end position="74"/>
    </location>
</feature>
<evidence type="ECO:0000256" key="1">
    <source>
        <dbReference type="SAM" id="MobiDB-lite"/>
    </source>
</evidence>
<keyword evidence="3" id="KW-1185">Reference proteome</keyword>
<dbReference type="AlphaFoldDB" id="A0AAD9BN50"/>
<evidence type="ECO:0000313" key="2">
    <source>
        <dbReference type="EMBL" id="KAK1887070.1"/>
    </source>
</evidence>
<reference evidence="2" key="1">
    <citation type="submission" date="2023-04" db="EMBL/GenBank/DDBJ databases">
        <title>Chromosome-level genome of Chaenocephalus aceratus.</title>
        <authorList>
            <person name="Park H."/>
        </authorList>
    </citation>
    <scope>NUCLEOTIDE SEQUENCE</scope>
    <source>
        <strain evidence="2">DE</strain>
        <tissue evidence="2">Muscle</tissue>
    </source>
</reference>